<evidence type="ECO:0000313" key="3">
    <source>
        <dbReference type="Proteomes" id="UP001303046"/>
    </source>
</evidence>
<protein>
    <recommendedName>
        <fullName evidence="1">Integrase zinc-binding domain-containing protein</fullName>
    </recommendedName>
</protein>
<keyword evidence="3" id="KW-1185">Reference proteome</keyword>
<feature type="domain" description="Integrase zinc-binding" evidence="1">
    <location>
        <begin position="66"/>
        <end position="119"/>
    </location>
</feature>
<proteinExistence type="predicted"/>
<organism evidence="2 3">
    <name type="scientific">Necator americanus</name>
    <name type="common">Human hookworm</name>
    <dbReference type="NCBI Taxonomy" id="51031"/>
    <lineage>
        <taxon>Eukaryota</taxon>
        <taxon>Metazoa</taxon>
        <taxon>Ecdysozoa</taxon>
        <taxon>Nematoda</taxon>
        <taxon>Chromadorea</taxon>
        <taxon>Rhabditida</taxon>
        <taxon>Rhabditina</taxon>
        <taxon>Rhabditomorpha</taxon>
        <taxon>Strongyloidea</taxon>
        <taxon>Ancylostomatidae</taxon>
        <taxon>Bunostominae</taxon>
        <taxon>Necator</taxon>
    </lineage>
</organism>
<dbReference type="PANTHER" id="PTHR47331">
    <property type="entry name" value="PHD-TYPE DOMAIN-CONTAINING PROTEIN"/>
    <property type="match status" value="1"/>
</dbReference>
<dbReference type="EMBL" id="JAVFWL010000005">
    <property type="protein sequence ID" value="KAK6755517.1"/>
    <property type="molecule type" value="Genomic_DNA"/>
</dbReference>
<dbReference type="Pfam" id="PF17921">
    <property type="entry name" value="Integrase_H2C2"/>
    <property type="match status" value="1"/>
</dbReference>
<dbReference type="InterPro" id="IPR041588">
    <property type="entry name" value="Integrase_H2C2"/>
</dbReference>
<evidence type="ECO:0000259" key="1">
    <source>
        <dbReference type="Pfam" id="PF17921"/>
    </source>
</evidence>
<dbReference type="Proteomes" id="UP001303046">
    <property type="component" value="Unassembled WGS sequence"/>
</dbReference>
<gene>
    <name evidence="2" type="primary">Necator_chrV.g18888</name>
    <name evidence="2" type="ORF">RB195_014097</name>
</gene>
<name>A0ABR1DYL8_NECAM</name>
<accession>A0ABR1DYL8</accession>
<evidence type="ECO:0000313" key="2">
    <source>
        <dbReference type="EMBL" id="KAK6755517.1"/>
    </source>
</evidence>
<sequence length="179" mass="20920">MEALPYVTTHEREMAMNVLVRNHQNVHLLKLKLKKDEHGLLRCQGRLGNANLPINTRQPFLLATKTELARLVVEDAHLPLHCSVSQTIARVREKFWIPKIRQMARTVIKRCLPCQKVNNLPYKYPDMDDFSERRVQKTRQFEHAGIDYFGPLSVKHDEELKKAYGIILTPRIGDRHDHL</sequence>
<comment type="caution">
    <text evidence="2">The sequence shown here is derived from an EMBL/GenBank/DDBJ whole genome shotgun (WGS) entry which is preliminary data.</text>
</comment>
<reference evidence="2 3" key="1">
    <citation type="submission" date="2023-08" db="EMBL/GenBank/DDBJ databases">
        <title>A Necator americanus chromosomal reference genome.</title>
        <authorList>
            <person name="Ilik V."/>
            <person name="Petrzelkova K.J."/>
            <person name="Pardy F."/>
            <person name="Fuh T."/>
            <person name="Niatou-Singa F.S."/>
            <person name="Gouil Q."/>
            <person name="Baker L."/>
            <person name="Ritchie M.E."/>
            <person name="Jex A.R."/>
            <person name="Gazzola D."/>
            <person name="Li H."/>
            <person name="Toshio Fujiwara R."/>
            <person name="Zhan B."/>
            <person name="Aroian R.V."/>
            <person name="Pafco B."/>
            <person name="Schwarz E.M."/>
        </authorList>
    </citation>
    <scope>NUCLEOTIDE SEQUENCE [LARGE SCALE GENOMIC DNA]</scope>
    <source>
        <strain evidence="2 3">Aroian</strain>
        <tissue evidence="2">Whole animal</tissue>
    </source>
</reference>
<dbReference type="Gene3D" id="1.10.340.70">
    <property type="match status" value="1"/>
</dbReference>